<evidence type="ECO:0000256" key="2">
    <source>
        <dbReference type="ARBA" id="ARBA00022737"/>
    </source>
</evidence>
<feature type="domain" description="ABC transporter" evidence="5">
    <location>
        <begin position="16"/>
        <end position="256"/>
    </location>
</feature>
<dbReference type="PROSITE" id="PS50893">
    <property type="entry name" value="ABC_TRANSPORTER_2"/>
    <property type="match status" value="2"/>
</dbReference>
<protein>
    <submittedName>
        <fullName evidence="6">ABC transporter related</fullName>
    </submittedName>
</protein>
<evidence type="ECO:0000259" key="5">
    <source>
        <dbReference type="PROSITE" id="PS50893"/>
    </source>
</evidence>
<dbReference type="Gene3D" id="3.40.50.300">
    <property type="entry name" value="P-loop containing nucleotide triphosphate hydrolases"/>
    <property type="match status" value="2"/>
</dbReference>
<dbReference type="GO" id="GO:0016887">
    <property type="term" value="F:ATP hydrolysis activity"/>
    <property type="evidence" value="ECO:0007669"/>
    <property type="project" value="InterPro"/>
</dbReference>
<evidence type="ECO:0000256" key="3">
    <source>
        <dbReference type="ARBA" id="ARBA00022741"/>
    </source>
</evidence>
<accession>A0A1Y6K6C2</accession>
<dbReference type="CDD" id="cd03215">
    <property type="entry name" value="ABC_Carb_Monos_II"/>
    <property type="match status" value="1"/>
</dbReference>
<evidence type="ECO:0000313" key="7">
    <source>
        <dbReference type="Proteomes" id="UP000195514"/>
    </source>
</evidence>
<feature type="domain" description="ABC transporter" evidence="5">
    <location>
        <begin position="267"/>
        <end position="510"/>
    </location>
</feature>
<sequence length="522" mass="57175">MSTHQTDGLSMENLCLKTIEIQKRFGGVRALIDGSIEVREGEVLALVGSNGSGKSTLAKIITGVLDQDYGQINYFDQQVKFSNPMTAQKAGIMAVHQDLSLVPSLTVAQNIWLANEPLTKAGFIDNQAMHTATNKLLDLFENTFQASLHPEAIVSTLPPDEKQIVEILKAVSRDPKLIIFDEATASLDSNQVNCLFKVIKQLKQDKKALVFISHRMDEIFRIADRAVVLRNGRTVGETLISATNEKAIVKMMVGSEGIFEKDSAALVDLSQVGTALVVENVENAKLKGVSFSIKKGELVGIGGLRGQGQSALLHTLFGNEPFTGQILLFNKAINFKHPKDAMGENVAFIPGDRATEGLLMIRSILENLHLPNWRKYAKPLLNLNQAKIDAKKASQQLNLVMDSLESPISNLSGGNAQKVVIGKWLLRNPSFLLLDDPTKGVDVGTKAEFYQLLKELTLSGTTILFYSSDDQELLDLCPRVLVMQDGSIKADLYDEFLTEENLIAASMGAHETVSNNEEYAHA</sequence>
<keyword evidence="7" id="KW-1185">Reference proteome</keyword>
<dbReference type="KEGG" id="abat:CFX1CAM_1373"/>
<proteinExistence type="predicted"/>
<keyword evidence="1" id="KW-0813">Transport</keyword>
<reference evidence="7" key="1">
    <citation type="submission" date="2017-05" db="EMBL/GenBank/DDBJ databases">
        <authorList>
            <person name="Kirkegaard R."/>
            <person name="Mcilroy J S."/>
        </authorList>
    </citation>
    <scope>NUCLEOTIDE SEQUENCE [LARGE SCALE GENOMIC DNA]</scope>
</reference>
<dbReference type="InterPro" id="IPR003439">
    <property type="entry name" value="ABC_transporter-like_ATP-bd"/>
</dbReference>
<organism evidence="6 7">
    <name type="scientific">Candidatus Brevifilum fermentans</name>
    <dbReference type="NCBI Taxonomy" id="1986204"/>
    <lineage>
        <taxon>Bacteria</taxon>
        <taxon>Bacillati</taxon>
        <taxon>Chloroflexota</taxon>
        <taxon>Anaerolineae</taxon>
        <taxon>Anaerolineales</taxon>
        <taxon>Anaerolineaceae</taxon>
        <taxon>Candidatus Brevifilum</taxon>
    </lineage>
</organism>
<dbReference type="Proteomes" id="UP000195514">
    <property type="component" value="Chromosome I"/>
</dbReference>
<dbReference type="InterPro" id="IPR050107">
    <property type="entry name" value="ABC_carbohydrate_import_ATPase"/>
</dbReference>
<dbReference type="SMART" id="SM00382">
    <property type="entry name" value="AAA"/>
    <property type="match status" value="2"/>
</dbReference>
<dbReference type="PANTHER" id="PTHR43790">
    <property type="entry name" value="CARBOHYDRATE TRANSPORT ATP-BINDING PROTEIN MG119-RELATED"/>
    <property type="match status" value="1"/>
</dbReference>
<name>A0A1Y6K6C2_9CHLR</name>
<dbReference type="PROSITE" id="PS00211">
    <property type="entry name" value="ABC_TRANSPORTER_1"/>
    <property type="match status" value="1"/>
</dbReference>
<dbReference type="InterPro" id="IPR003593">
    <property type="entry name" value="AAA+_ATPase"/>
</dbReference>
<dbReference type="GO" id="GO:0005524">
    <property type="term" value="F:ATP binding"/>
    <property type="evidence" value="ECO:0007669"/>
    <property type="project" value="UniProtKB-KW"/>
</dbReference>
<dbReference type="SUPFAM" id="SSF52540">
    <property type="entry name" value="P-loop containing nucleoside triphosphate hydrolases"/>
    <property type="match status" value="2"/>
</dbReference>
<keyword evidence="4" id="KW-0067">ATP-binding</keyword>
<dbReference type="EMBL" id="LT859958">
    <property type="protein sequence ID" value="SMX54438.1"/>
    <property type="molecule type" value="Genomic_DNA"/>
</dbReference>
<evidence type="ECO:0000256" key="4">
    <source>
        <dbReference type="ARBA" id="ARBA00022840"/>
    </source>
</evidence>
<evidence type="ECO:0000256" key="1">
    <source>
        <dbReference type="ARBA" id="ARBA00022448"/>
    </source>
</evidence>
<dbReference type="PANTHER" id="PTHR43790:SF9">
    <property type="entry name" value="GALACTOFURANOSE TRANSPORTER ATP-BINDING PROTEIN YTFR"/>
    <property type="match status" value="1"/>
</dbReference>
<keyword evidence="3" id="KW-0547">Nucleotide-binding</keyword>
<dbReference type="Pfam" id="PF00005">
    <property type="entry name" value="ABC_tran"/>
    <property type="match status" value="2"/>
</dbReference>
<dbReference type="InterPro" id="IPR017871">
    <property type="entry name" value="ABC_transporter-like_CS"/>
</dbReference>
<dbReference type="CDD" id="cd03216">
    <property type="entry name" value="ABC_Carb_Monos_I"/>
    <property type="match status" value="1"/>
</dbReference>
<keyword evidence="2" id="KW-0677">Repeat</keyword>
<evidence type="ECO:0000313" key="6">
    <source>
        <dbReference type="EMBL" id="SMX54438.1"/>
    </source>
</evidence>
<gene>
    <name evidence="6" type="ORF">CFX1CAM_1373</name>
</gene>
<dbReference type="InterPro" id="IPR027417">
    <property type="entry name" value="P-loop_NTPase"/>
</dbReference>
<dbReference type="AlphaFoldDB" id="A0A1Y6K6C2"/>